<dbReference type="STRING" id="667725.A0A0L0F1Z5"/>
<sequence>MFGCTDPILTMGAVLSCRSPFLSPMDKREEANKAKASFSLGKSDHLTCLRVYEEWRKVREHSNSREERAWAEE</sequence>
<accession>A0A0L0F1Z5</accession>
<dbReference type="eggNOG" id="KOG0920">
    <property type="taxonomic scope" value="Eukaryota"/>
</dbReference>
<feature type="non-terminal residue" evidence="1">
    <location>
        <position position="73"/>
    </location>
</feature>
<dbReference type="GeneID" id="25917339"/>
<reference evidence="1 2" key="1">
    <citation type="submission" date="2011-02" db="EMBL/GenBank/DDBJ databases">
        <title>The Genome Sequence of Sphaeroforma arctica JP610.</title>
        <authorList>
            <consortium name="The Broad Institute Genome Sequencing Platform"/>
            <person name="Russ C."/>
            <person name="Cuomo C."/>
            <person name="Young S.K."/>
            <person name="Zeng Q."/>
            <person name="Gargeya S."/>
            <person name="Alvarado L."/>
            <person name="Berlin A."/>
            <person name="Chapman S.B."/>
            <person name="Chen Z."/>
            <person name="Freedman E."/>
            <person name="Gellesch M."/>
            <person name="Goldberg J."/>
            <person name="Griggs A."/>
            <person name="Gujja S."/>
            <person name="Heilman E."/>
            <person name="Heiman D."/>
            <person name="Howarth C."/>
            <person name="Mehta T."/>
            <person name="Neiman D."/>
            <person name="Pearson M."/>
            <person name="Roberts A."/>
            <person name="Saif S."/>
            <person name="Shea T."/>
            <person name="Shenoy N."/>
            <person name="Sisk P."/>
            <person name="Stolte C."/>
            <person name="Sykes S."/>
            <person name="White J."/>
            <person name="Yandava C."/>
            <person name="Burger G."/>
            <person name="Gray M.W."/>
            <person name="Holland P.W.H."/>
            <person name="King N."/>
            <person name="Lang F.B.F."/>
            <person name="Roger A.J."/>
            <person name="Ruiz-Trillo I."/>
            <person name="Haas B."/>
            <person name="Nusbaum C."/>
            <person name="Birren B."/>
        </authorList>
    </citation>
    <scope>NUCLEOTIDE SEQUENCE [LARGE SCALE GENOMIC DNA]</scope>
    <source>
        <strain evidence="1 2">JP610</strain>
    </source>
</reference>
<organism evidence="1 2">
    <name type="scientific">Sphaeroforma arctica JP610</name>
    <dbReference type="NCBI Taxonomy" id="667725"/>
    <lineage>
        <taxon>Eukaryota</taxon>
        <taxon>Ichthyosporea</taxon>
        <taxon>Ichthyophonida</taxon>
        <taxon>Sphaeroforma</taxon>
    </lineage>
</organism>
<gene>
    <name evidence="1" type="ORF">SARC_16835</name>
</gene>
<name>A0A0L0F1Z5_9EUKA</name>
<dbReference type="EMBL" id="KQ250603">
    <property type="protein sequence ID" value="KNC70636.1"/>
    <property type="molecule type" value="Genomic_DNA"/>
</dbReference>
<dbReference type="Pfam" id="PF21010">
    <property type="entry name" value="HA2_C"/>
    <property type="match status" value="1"/>
</dbReference>
<dbReference type="Proteomes" id="UP000054560">
    <property type="component" value="Unassembled WGS sequence"/>
</dbReference>
<dbReference type="AlphaFoldDB" id="A0A0L0F1Z5"/>
<evidence type="ECO:0000313" key="2">
    <source>
        <dbReference type="Proteomes" id="UP000054560"/>
    </source>
</evidence>
<proteinExistence type="predicted"/>
<dbReference type="RefSeq" id="XP_014144538.1">
    <property type="nucleotide sequence ID" value="XM_014289063.1"/>
</dbReference>
<dbReference type="OrthoDB" id="10253254at2759"/>
<keyword evidence="2" id="KW-1185">Reference proteome</keyword>
<protein>
    <submittedName>
        <fullName evidence="1">Uncharacterized protein</fullName>
    </submittedName>
</protein>
<evidence type="ECO:0000313" key="1">
    <source>
        <dbReference type="EMBL" id="KNC70636.1"/>
    </source>
</evidence>